<protein>
    <submittedName>
        <fullName evidence="3">Uncharacterized protein</fullName>
    </submittedName>
</protein>
<keyword evidence="2" id="KW-0472">Membrane</keyword>
<feature type="region of interest" description="Disordered" evidence="1">
    <location>
        <begin position="229"/>
        <end position="259"/>
    </location>
</feature>
<keyword evidence="2" id="KW-1133">Transmembrane helix</keyword>
<gene>
    <name evidence="3" type="ORF">FHX42_005045</name>
    <name evidence="4" type="ORF">FHX42_005064</name>
</gene>
<dbReference type="AlphaFoldDB" id="A0A839E3L6"/>
<dbReference type="RefSeq" id="WP_182546817.1">
    <property type="nucleotide sequence ID" value="NZ_JACGWZ010000009.1"/>
</dbReference>
<evidence type="ECO:0000313" key="3">
    <source>
        <dbReference type="EMBL" id="MBA8827640.1"/>
    </source>
</evidence>
<evidence type="ECO:0000256" key="2">
    <source>
        <dbReference type="SAM" id="Phobius"/>
    </source>
</evidence>
<proteinExistence type="predicted"/>
<organism evidence="3 5">
    <name type="scientific">Halosaccharopolyspora lacisalsi</name>
    <dbReference type="NCBI Taxonomy" id="1000566"/>
    <lineage>
        <taxon>Bacteria</taxon>
        <taxon>Bacillati</taxon>
        <taxon>Actinomycetota</taxon>
        <taxon>Actinomycetes</taxon>
        <taxon>Pseudonocardiales</taxon>
        <taxon>Pseudonocardiaceae</taxon>
        <taxon>Halosaccharopolyspora</taxon>
    </lineage>
</organism>
<keyword evidence="2" id="KW-0812">Transmembrane</keyword>
<comment type="caution">
    <text evidence="3">The sequence shown here is derived from an EMBL/GenBank/DDBJ whole genome shotgun (WGS) entry which is preliminary data.</text>
</comment>
<dbReference type="EMBL" id="JACGWZ010000009">
    <property type="protein sequence ID" value="MBA8827659.1"/>
    <property type="molecule type" value="Genomic_DNA"/>
</dbReference>
<evidence type="ECO:0000313" key="5">
    <source>
        <dbReference type="Proteomes" id="UP000569329"/>
    </source>
</evidence>
<reference evidence="3 5" key="1">
    <citation type="submission" date="2020-07" db="EMBL/GenBank/DDBJ databases">
        <title>Sequencing the genomes of 1000 actinobacteria strains.</title>
        <authorList>
            <person name="Klenk H.-P."/>
        </authorList>
    </citation>
    <scope>NUCLEOTIDE SEQUENCE [LARGE SCALE GENOMIC DNA]</scope>
    <source>
        <strain evidence="3 5">DSM 45975</strain>
    </source>
</reference>
<name>A0A839E3L6_9PSEU</name>
<feature type="region of interest" description="Disordered" evidence="1">
    <location>
        <begin position="1"/>
        <end position="35"/>
    </location>
</feature>
<accession>A0A839E3L6</accession>
<dbReference type="EMBL" id="JACGWZ010000009">
    <property type="protein sequence ID" value="MBA8827640.1"/>
    <property type="molecule type" value="Genomic_DNA"/>
</dbReference>
<feature type="compositionally biased region" description="Basic and acidic residues" evidence="1">
    <location>
        <begin position="23"/>
        <end position="33"/>
    </location>
</feature>
<keyword evidence="5" id="KW-1185">Reference proteome</keyword>
<sequence length="259" mass="27673">MDEQTLRAGMRDALDDEPPLGLEPDRIADEARRAQRRRRATFGTGVATLAVLAGAATIPAVTGPHHREVIPAAPSVVTDVPTEGAVPPKLSQDELDQRRRMLENHAAKAVRRVAPKLDDVSLEHSGLIGIGAPRPRMPRKLNMSVGFTDSTGPTAVSVEVGTAGTFDKAPSESCDDTLTCEVVNRPDRSVLVRDAVLVGPRSAVTESVSHYRTDGTVVRVTAFTYDPATPSADEVRENPALSEEQLTGLATDPKFTLGK</sequence>
<evidence type="ECO:0000313" key="4">
    <source>
        <dbReference type="EMBL" id="MBA8827659.1"/>
    </source>
</evidence>
<feature type="transmembrane region" description="Helical" evidence="2">
    <location>
        <begin position="40"/>
        <end position="61"/>
    </location>
</feature>
<evidence type="ECO:0000256" key="1">
    <source>
        <dbReference type="SAM" id="MobiDB-lite"/>
    </source>
</evidence>
<dbReference type="Proteomes" id="UP000569329">
    <property type="component" value="Unassembled WGS sequence"/>
</dbReference>